<dbReference type="FunFam" id="3.30.730.10:FF:000002">
    <property type="entry name" value="AP2-like ethylene-responsive transcription factor"/>
    <property type="match status" value="1"/>
</dbReference>
<keyword evidence="6" id="KW-0539">Nucleus</keyword>
<evidence type="ECO:0000256" key="4">
    <source>
        <dbReference type="ARBA" id="ARBA00023125"/>
    </source>
</evidence>
<dbReference type="CDD" id="cd00018">
    <property type="entry name" value="AP2"/>
    <property type="match status" value="2"/>
</dbReference>
<protein>
    <recommendedName>
        <fullName evidence="7">AP2/ERF domain-containing protein</fullName>
    </recommendedName>
</protein>
<gene>
    <name evidence="8" type="ORF">GIB67_012419</name>
</gene>
<evidence type="ECO:0000256" key="3">
    <source>
        <dbReference type="ARBA" id="ARBA00023015"/>
    </source>
</evidence>
<dbReference type="SUPFAM" id="SSF54171">
    <property type="entry name" value="DNA-binding domain"/>
    <property type="match status" value="2"/>
</dbReference>
<feature type="domain" description="AP2/ERF" evidence="7">
    <location>
        <begin position="171"/>
        <end position="229"/>
    </location>
</feature>
<reference evidence="8 9" key="1">
    <citation type="journal article" date="2020" name="IScience">
        <title>Genome Sequencing of the Endangered Kingdonia uniflora (Circaeasteraceae, Ranunculales) Reveals Potential Mechanisms of Evolutionary Specialization.</title>
        <authorList>
            <person name="Sun Y."/>
            <person name="Deng T."/>
            <person name="Zhang A."/>
            <person name="Moore M.J."/>
            <person name="Landis J.B."/>
            <person name="Lin N."/>
            <person name="Zhang H."/>
            <person name="Zhang X."/>
            <person name="Huang J."/>
            <person name="Zhang X."/>
            <person name="Sun H."/>
            <person name="Wang H."/>
        </authorList>
    </citation>
    <scope>NUCLEOTIDE SEQUENCE [LARGE SCALE GENOMIC DNA]</scope>
    <source>
        <strain evidence="8">TB1705</strain>
        <tissue evidence="8">Leaf</tissue>
    </source>
</reference>
<organism evidence="8 9">
    <name type="scientific">Kingdonia uniflora</name>
    <dbReference type="NCBI Taxonomy" id="39325"/>
    <lineage>
        <taxon>Eukaryota</taxon>
        <taxon>Viridiplantae</taxon>
        <taxon>Streptophyta</taxon>
        <taxon>Embryophyta</taxon>
        <taxon>Tracheophyta</taxon>
        <taxon>Spermatophyta</taxon>
        <taxon>Magnoliopsida</taxon>
        <taxon>Ranunculales</taxon>
        <taxon>Circaeasteraceae</taxon>
        <taxon>Kingdonia</taxon>
    </lineage>
</organism>
<evidence type="ECO:0000313" key="8">
    <source>
        <dbReference type="EMBL" id="KAF6143620.1"/>
    </source>
</evidence>
<keyword evidence="5" id="KW-0804">Transcription</keyword>
<evidence type="ECO:0000256" key="6">
    <source>
        <dbReference type="ARBA" id="ARBA00023242"/>
    </source>
</evidence>
<comment type="caution">
    <text evidence="8">The sequence shown here is derived from an EMBL/GenBank/DDBJ whole genome shotgun (WGS) entry which is preliminary data.</text>
</comment>
<dbReference type="PANTHER" id="PTHR32467">
    <property type="entry name" value="AP2-LIKE ETHYLENE-RESPONSIVE TRANSCRIPTION FACTOR"/>
    <property type="match status" value="1"/>
</dbReference>
<evidence type="ECO:0000256" key="5">
    <source>
        <dbReference type="ARBA" id="ARBA00023163"/>
    </source>
</evidence>
<dbReference type="GO" id="GO:0003700">
    <property type="term" value="F:DNA-binding transcription factor activity"/>
    <property type="evidence" value="ECO:0007669"/>
    <property type="project" value="InterPro"/>
</dbReference>
<feature type="domain" description="AP2/ERF" evidence="7">
    <location>
        <begin position="59"/>
        <end position="135"/>
    </location>
</feature>
<dbReference type="AlphaFoldDB" id="A0A7J7LM59"/>
<dbReference type="Gene3D" id="3.30.730.10">
    <property type="entry name" value="AP2/ERF domain"/>
    <property type="match status" value="2"/>
</dbReference>
<comment type="subcellular location">
    <subcellularLocation>
        <location evidence="1">Nucleus</location>
    </subcellularLocation>
</comment>
<dbReference type="Pfam" id="PF00847">
    <property type="entry name" value="AP2"/>
    <property type="match status" value="1"/>
</dbReference>
<dbReference type="GO" id="GO:0003677">
    <property type="term" value="F:DNA binding"/>
    <property type="evidence" value="ECO:0007669"/>
    <property type="project" value="UniProtKB-KW"/>
</dbReference>
<dbReference type="PANTHER" id="PTHR32467:SF97">
    <property type="entry name" value="ETHYLENE-RESPONSIVE TRANSCRIPTION FACTOR WRI1"/>
    <property type="match status" value="1"/>
</dbReference>
<sequence length="442" mass="49625">MRRPSPSAASFCVALPPPSPNQPVLVKPRTRRTKRININATTPNKQLFTTSTPGKRSSIYRGVTRHRWTGRYEAHLWDKAAWNPIQNRKGRQVTKYMISTKIVHVGAYDNEEAAAHTYDLAALKYWGTEVILNFPLDTYTKDYQDMQQVSREEYLATLRRRSSGFSRGVSKYRGVARHHHNGRWEARIGRVFGNKYLYLGTYNTQEEAAAAYDIAAIELRGLSAVTNFDIGRYLRPHLQTQPPNLNLPLPQSHDFNFTESPIAQSHFTESQVAQIPTLNLPVEPTTMDHMEASSWSLCTDCGYRYSQIPVPNIPLEKSGDLPDLFSDVDFVDNIAYFFDGSNEKTGENNTMDGIFDNSGGFEEEKNNSLVGMVKTDADTVSSLKKFFEDIFGSSDEIEENNNSLVGTVKTKGDTTICFDGILDSSVVFEATDNTVKKATTAA</sequence>
<dbReference type="EMBL" id="JACGCM010002202">
    <property type="protein sequence ID" value="KAF6143620.1"/>
    <property type="molecule type" value="Genomic_DNA"/>
</dbReference>
<evidence type="ECO:0000256" key="2">
    <source>
        <dbReference type="ARBA" id="ARBA00022737"/>
    </source>
</evidence>
<dbReference type="PROSITE" id="PS51032">
    <property type="entry name" value="AP2_ERF"/>
    <property type="match status" value="2"/>
</dbReference>
<evidence type="ECO:0000313" key="9">
    <source>
        <dbReference type="Proteomes" id="UP000541444"/>
    </source>
</evidence>
<keyword evidence="9" id="KW-1185">Reference proteome</keyword>
<dbReference type="OrthoDB" id="207175at2759"/>
<dbReference type="InterPro" id="IPR036955">
    <property type="entry name" value="AP2/ERF_dom_sf"/>
</dbReference>
<evidence type="ECO:0000259" key="7">
    <source>
        <dbReference type="PROSITE" id="PS51032"/>
    </source>
</evidence>
<keyword evidence="4" id="KW-0238">DNA-binding</keyword>
<proteinExistence type="predicted"/>
<dbReference type="SMART" id="SM00380">
    <property type="entry name" value="AP2"/>
    <property type="match status" value="2"/>
</dbReference>
<dbReference type="GO" id="GO:0005634">
    <property type="term" value="C:nucleus"/>
    <property type="evidence" value="ECO:0007669"/>
    <property type="project" value="UniProtKB-SubCell"/>
</dbReference>
<accession>A0A7J7LM59</accession>
<dbReference type="InterPro" id="IPR016177">
    <property type="entry name" value="DNA-bd_dom_sf"/>
</dbReference>
<keyword evidence="2" id="KW-0677">Repeat</keyword>
<dbReference type="InterPro" id="IPR001471">
    <property type="entry name" value="AP2/ERF_dom"/>
</dbReference>
<evidence type="ECO:0000256" key="1">
    <source>
        <dbReference type="ARBA" id="ARBA00004123"/>
    </source>
</evidence>
<dbReference type="Proteomes" id="UP000541444">
    <property type="component" value="Unassembled WGS sequence"/>
</dbReference>
<name>A0A7J7LM59_9MAGN</name>
<dbReference type="PRINTS" id="PR00367">
    <property type="entry name" value="ETHRSPELEMNT"/>
</dbReference>
<keyword evidence="3" id="KW-0805">Transcription regulation</keyword>